<evidence type="ECO:0000259" key="2">
    <source>
        <dbReference type="Pfam" id="PF13655"/>
    </source>
</evidence>
<evidence type="ECO:0000313" key="3">
    <source>
        <dbReference type="EMBL" id="MEK9510689.1"/>
    </source>
</evidence>
<dbReference type="Pfam" id="PF13655">
    <property type="entry name" value="RVT_N"/>
    <property type="match status" value="1"/>
</dbReference>
<organism evidence="3 4">
    <name type="scientific">Limnospira fusiformis PMC 851.14</name>
    <dbReference type="NCBI Taxonomy" id="2219512"/>
    <lineage>
        <taxon>Bacteria</taxon>
        <taxon>Bacillati</taxon>
        <taxon>Cyanobacteriota</taxon>
        <taxon>Cyanophyceae</taxon>
        <taxon>Oscillatoriophycideae</taxon>
        <taxon>Oscillatoriales</taxon>
        <taxon>Sirenicapillariaceae</taxon>
        <taxon>Limnospira</taxon>
    </lineage>
</organism>
<evidence type="ECO:0000313" key="4">
    <source>
        <dbReference type="Proteomes" id="UP001387447"/>
    </source>
</evidence>
<dbReference type="InterPro" id="IPR013597">
    <property type="entry name" value="Mat_intron_G2"/>
</dbReference>
<dbReference type="EMBL" id="JBBWYZ010000002">
    <property type="protein sequence ID" value="MEK9510689.1"/>
    <property type="molecule type" value="Genomic_DNA"/>
</dbReference>
<dbReference type="Pfam" id="PF08388">
    <property type="entry name" value="GIIM"/>
    <property type="match status" value="1"/>
</dbReference>
<feature type="domain" description="Group II intron maturase-specific" evidence="1">
    <location>
        <begin position="290"/>
        <end position="364"/>
    </location>
</feature>
<comment type="caution">
    <text evidence="3">The sequence shown here is derived from an EMBL/GenBank/DDBJ whole genome shotgun (WGS) entry which is preliminary data.</text>
</comment>
<sequence>MKKTKASLIGTRMVCVDESLLTVKGEMKGRRNCWQRGLWKLQQRIYRASKRGEIKVVRKLQKMLCRSASVRYLASDICDGGSIAVQECLMQWALEPEWRARWELDDDSSFGVSSVGELLQAIAQSLENGPKFVWVVDLARLGQPRILAQRLPDLPRFMALNKARIDGALGCFLDAIALVEFNHQLSRLIREQGNPETTLIRFGEIMVILDGDMRNINIYQKAVSEWLDKWEISPVSDFYAVTNTANCVDENSPGVDLLGFHIRQFKNHHRRGLNYHTTISPSRESAHQHYRELAAIVSSHKASRQGDLINLLNRKIEDWSGQYQWANNRKIHRNLDRLINQKLRSWAKRRHPDKPINYWRRKYWQGTETGGCRFGCFHKGKWVSLLKHRV</sequence>
<reference evidence="3 4" key="1">
    <citation type="journal article" date="2024" name="Front. Microbiol.">
        <title>Transcriptomic insights into the dominance of two phototrophs throughout the water column of a tropical hypersaline-alkaline crater lake (Dziani Dzaha, Mayotte).</title>
        <authorList>
            <person name="Duperron S."/>
            <person name="Halary S."/>
            <person name="Bouly J.-P."/>
            <person name="Roussel T."/>
            <person name="Hugoni M."/>
            <person name="Bruto M."/>
            <person name="Oger P."/>
            <person name="Duval C."/>
            <person name="Woo A."/>
            <person name="Jezequiel D."/>
            <person name="Ader M."/>
            <person name="Leboulanger C."/>
            <person name="Agogue H."/>
            <person name="Grossi V."/>
            <person name="Trousselier M."/>
            <person name="Bernard C."/>
        </authorList>
    </citation>
    <scope>NUCLEOTIDE SEQUENCE [LARGE SCALE GENOMIC DNA]</scope>
    <source>
        <strain evidence="3 4">PMC 851.14</strain>
    </source>
</reference>
<protein>
    <submittedName>
        <fullName evidence="3">Group II intron maturase-specific domain-containing protein</fullName>
    </submittedName>
</protein>
<name>A0ABU9EFK0_LIMFS</name>
<evidence type="ECO:0000259" key="1">
    <source>
        <dbReference type="Pfam" id="PF08388"/>
    </source>
</evidence>
<dbReference type="RefSeq" id="WP_241080986.1">
    <property type="nucleotide sequence ID" value="NZ_JBBWYZ010000002.1"/>
</dbReference>
<dbReference type="InterPro" id="IPR025960">
    <property type="entry name" value="RVT_N"/>
</dbReference>
<accession>A0ABU9EFK0</accession>
<dbReference type="Proteomes" id="UP001387447">
    <property type="component" value="Unassembled WGS sequence"/>
</dbReference>
<feature type="domain" description="Reverse transcriptase N-terminal" evidence="2">
    <location>
        <begin position="35"/>
        <end position="74"/>
    </location>
</feature>
<gene>
    <name evidence="3" type="ORF">AAEJ74_03050</name>
</gene>
<proteinExistence type="predicted"/>
<keyword evidence="4" id="KW-1185">Reference proteome</keyword>